<dbReference type="EMBL" id="HACM01012319">
    <property type="protein sequence ID" value="CRZ12761.1"/>
    <property type="molecule type" value="Transcribed_RNA"/>
</dbReference>
<dbReference type="AlphaFoldDB" id="A0A0H5RGB0"/>
<sequence length="125" mass="13776">FSAILQLNIIEIMAQTTFFLAVIHPSSRLDIVLVLGFLDLGFYSVFGLQNMVDMWRILVAISLIAYPIVYGCSSVTTTSLSVDQSVFTFDSITPVVLAIVNRLLVAIRALRLPSISRSDPSPELQ</sequence>
<feature type="transmembrane region" description="Helical" evidence="1">
    <location>
        <begin position="7"/>
        <end position="25"/>
    </location>
</feature>
<keyword evidence="1" id="KW-1133">Transmembrane helix</keyword>
<name>A0A0H5RGB0_9EUKA</name>
<evidence type="ECO:0000256" key="1">
    <source>
        <dbReference type="SAM" id="Phobius"/>
    </source>
</evidence>
<reference evidence="2" key="1">
    <citation type="submission" date="2015-04" db="EMBL/GenBank/DDBJ databases">
        <title>The genome sequence of the plant pathogenic Rhizarian Plasmodiophora brassicae reveals insights in its biotrophic life cycle and the origin of chitin synthesis.</title>
        <authorList>
            <person name="Schwelm A."/>
            <person name="Fogelqvist J."/>
            <person name="Knaust A."/>
            <person name="Julke S."/>
            <person name="Lilja T."/>
            <person name="Dhandapani V."/>
            <person name="Bonilla-Rosso G."/>
            <person name="Karlsson M."/>
            <person name="Shevchenko A."/>
            <person name="Choi S.R."/>
            <person name="Kim H.G."/>
            <person name="Park J.Y."/>
            <person name="Lim Y.P."/>
            <person name="Ludwig-Muller J."/>
            <person name="Dixelius C."/>
        </authorList>
    </citation>
    <scope>NUCLEOTIDE SEQUENCE</scope>
    <source>
        <tissue evidence="2">Potato root galls</tissue>
    </source>
</reference>
<keyword evidence="1" id="KW-0472">Membrane</keyword>
<feature type="transmembrane region" description="Helical" evidence="1">
    <location>
        <begin position="31"/>
        <end position="48"/>
    </location>
</feature>
<feature type="transmembrane region" description="Helical" evidence="1">
    <location>
        <begin position="55"/>
        <end position="71"/>
    </location>
</feature>
<keyword evidence="1" id="KW-0812">Transmembrane</keyword>
<proteinExistence type="predicted"/>
<evidence type="ECO:0000313" key="2">
    <source>
        <dbReference type="EMBL" id="CRZ12761.1"/>
    </source>
</evidence>
<organism evidence="2">
    <name type="scientific">Spongospora subterranea</name>
    <dbReference type="NCBI Taxonomy" id="70186"/>
    <lineage>
        <taxon>Eukaryota</taxon>
        <taxon>Sar</taxon>
        <taxon>Rhizaria</taxon>
        <taxon>Endomyxa</taxon>
        <taxon>Phytomyxea</taxon>
        <taxon>Plasmodiophorida</taxon>
        <taxon>Plasmodiophoridae</taxon>
        <taxon>Spongospora</taxon>
    </lineage>
</organism>
<feature type="non-terminal residue" evidence="2">
    <location>
        <position position="125"/>
    </location>
</feature>
<feature type="transmembrane region" description="Helical" evidence="1">
    <location>
        <begin position="91"/>
        <end position="110"/>
    </location>
</feature>
<feature type="non-terminal residue" evidence="2">
    <location>
        <position position="1"/>
    </location>
</feature>
<protein>
    <submittedName>
        <fullName evidence="2">Uncharacterized protein</fullName>
    </submittedName>
</protein>
<accession>A0A0H5RGB0</accession>